<keyword evidence="1" id="KW-0479">Metal-binding</keyword>
<reference evidence="3 4" key="1">
    <citation type="submission" date="2024-02" db="EMBL/GenBank/DDBJ databases">
        <title>Chromosome-scale genome assembly of the rough periwinkle Littorina saxatilis.</title>
        <authorList>
            <person name="De Jode A."/>
            <person name="Faria R."/>
            <person name="Formenti G."/>
            <person name="Sims Y."/>
            <person name="Smith T.P."/>
            <person name="Tracey A."/>
            <person name="Wood J.M.D."/>
            <person name="Zagrodzka Z.B."/>
            <person name="Johannesson K."/>
            <person name="Butlin R.K."/>
            <person name="Leder E.H."/>
        </authorList>
    </citation>
    <scope>NUCLEOTIDE SEQUENCE [LARGE SCALE GENOMIC DNA]</scope>
    <source>
        <strain evidence="3">Snail1</strain>
        <tissue evidence="3">Muscle</tissue>
    </source>
</reference>
<dbReference type="InterPro" id="IPR048371">
    <property type="entry name" value="ZNHIT3_C"/>
</dbReference>
<dbReference type="GO" id="GO:0008270">
    <property type="term" value="F:zinc ion binding"/>
    <property type="evidence" value="ECO:0007669"/>
    <property type="project" value="UniProtKB-UniRule"/>
</dbReference>
<gene>
    <name evidence="3" type="ORF">V1264_022050</name>
</gene>
<evidence type="ECO:0000313" key="3">
    <source>
        <dbReference type="EMBL" id="KAK7088083.1"/>
    </source>
</evidence>
<keyword evidence="1" id="KW-0862">Zinc</keyword>
<dbReference type="SUPFAM" id="SSF144232">
    <property type="entry name" value="HIT/MYND zinc finger-like"/>
    <property type="match status" value="1"/>
</dbReference>
<organism evidence="3 4">
    <name type="scientific">Littorina saxatilis</name>
    <dbReference type="NCBI Taxonomy" id="31220"/>
    <lineage>
        <taxon>Eukaryota</taxon>
        <taxon>Metazoa</taxon>
        <taxon>Spiralia</taxon>
        <taxon>Lophotrochozoa</taxon>
        <taxon>Mollusca</taxon>
        <taxon>Gastropoda</taxon>
        <taxon>Caenogastropoda</taxon>
        <taxon>Littorinimorpha</taxon>
        <taxon>Littorinoidea</taxon>
        <taxon>Littorinidae</taxon>
        <taxon>Littorina</taxon>
    </lineage>
</organism>
<evidence type="ECO:0000256" key="1">
    <source>
        <dbReference type="PROSITE-ProRule" id="PRU00453"/>
    </source>
</evidence>
<sequence>MAACTECKEAVAKYKCPKCYARYCSVGCCKLHKAKDCGSHTKSEDNGDSTNKSDVASKALRWECPREDEDYVPPEQLARLGDSEEVKAMLHNPHLRAILENLVNTDDPAKDMEAVMQEPLFVELADHCLKAVEGEEQHKD</sequence>
<dbReference type="EMBL" id="JBAMIC010004070">
    <property type="protein sequence ID" value="KAK7088083.1"/>
    <property type="molecule type" value="Genomic_DNA"/>
</dbReference>
<dbReference type="CDD" id="cd23024">
    <property type="entry name" value="zf-HIT_ZNHIT2-3"/>
    <property type="match status" value="1"/>
</dbReference>
<dbReference type="Pfam" id="PF04438">
    <property type="entry name" value="zf-HIT"/>
    <property type="match status" value="1"/>
</dbReference>
<dbReference type="InterPro" id="IPR007529">
    <property type="entry name" value="Znf_HIT"/>
</dbReference>
<protein>
    <recommendedName>
        <fullName evidence="2">HIT-type domain-containing protein</fullName>
    </recommendedName>
</protein>
<dbReference type="Gene3D" id="3.30.60.190">
    <property type="match status" value="1"/>
</dbReference>
<proteinExistence type="predicted"/>
<evidence type="ECO:0000259" key="2">
    <source>
        <dbReference type="PROSITE" id="PS51083"/>
    </source>
</evidence>
<dbReference type="Proteomes" id="UP001374579">
    <property type="component" value="Unassembled WGS sequence"/>
</dbReference>
<dbReference type="PROSITE" id="PS51083">
    <property type="entry name" value="ZF_HIT"/>
    <property type="match status" value="1"/>
</dbReference>
<evidence type="ECO:0000313" key="4">
    <source>
        <dbReference type="Proteomes" id="UP001374579"/>
    </source>
</evidence>
<accession>A0AAN9FWR9</accession>
<feature type="domain" description="HIT-type" evidence="2">
    <location>
        <begin position="4"/>
        <end position="37"/>
    </location>
</feature>
<name>A0AAN9FWR9_9CAEN</name>
<keyword evidence="4" id="KW-1185">Reference proteome</keyword>
<comment type="caution">
    <text evidence="3">The sequence shown here is derived from an EMBL/GenBank/DDBJ whole genome shotgun (WGS) entry which is preliminary data.</text>
</comment>
<keyword evidence="1" id="KW-0863">Zinc-finger</keyword>
<dbReference type="AlphaFoldDB" id="A0AAN9FWR9"/>
<dbReference type="Pfam" id="PF21373">
    <property type="entry name" value="ZNHIT3_C"/>
    <property type="match status" value="1"/>
</dbReference>